<evidence type="ECO:0000256" key="1">
    <source>
        <dbReference type="SAM" id="MobiDB-lite"/>
    </source>
</evidence>
<dbReference type="PATRIC" id="fig|36807.3.peg.1250"/>
<name>A0A150HFS9_9MICO</name>
<gene>
    <name evidence="4" type="ORF">Mlaev_01225</name>
</gene>
<organism evidence="4 5">
    <name type="scientific">Microbacterium laevaniformans</name>
    <dbReference type="NCBI Taxonomy" id="36807"/>
    <lineage>
        <taxon>Bacteria</taxon>
        <taxon>Bacillati</taxon>
        <taxon>Actinomycetota</taxon>
        <taxon>Actinomycetes</taxon>
        <taxon>Micrococcales</taxon>
        <taxon>Microbacteriaceae</taxon>
        <taxon>Microbacterium</taxon>
    </lineage>
</organism>
<dbReference type="EMBL" id="LRAD01000026">
    <property type="protein sequence ID" value="KXZ60969.1"/>
    <property type="molecule type" value="Genomic_DNA"/>
</dbReference>
<feature type="region of interest" description="Disordered" evidence="1">
    <location>
        <begin position="39"/>
        <end position="62"/>
    </location>
</feature>
<feature type="transmembrane region" description="Helical" evidence="2">
    <location>
        <begin position="312"/>
        <end position="331"/>
    </location>
</feature>
<evidence type="ECO:0000313" key="4">
    <source>
        <dbReference type="EMBL" id="KXZ60969.1"/>
    </source>
</evidence>
<evidence type="ECO:0000256" key="2">
    <source>
        <dbReference type="SAM" id="Phobius"/>
    </source>
</evidence>
<feature type="signal peptide" evidence="3">
    <location>
        <begin position="1"/>
        <end position="38"/>
    </location>
</feature>
<keyword evidence="2" id="KW-0812">Transmembrane</keyword>
<dbReference type="STRING" id="36807.Mlaev_01225"/>
<dbReference type="Proteomes" id="UP000075357">
    <property type="component" value="Unassembled WGS sequence"/>
</dbReference>
<protein>
    <recommendedName>
        <fullName evidence="6">DUF916 domain-containing protein</fullName>
    </recommendedName>
</protein>
<keyword evidence="2" id="KW-0472">Membrane</keyword>
<comment type="caution">
    <text evidence="4">The sequence shown here is derived from an EMBL/GenBank/DDBJ whole genome shotgun (WGS) entry which is preliminary data.</text>
</comment>
<feature type="chain" id="PRO_5007562589" description="DUF916 domain-containing protein" evidence="3">
    <location>
        <begin position="39"/>
        <end position="372"/>
    </location>
</feature>
<dbReference type="AlphaFoldDB" id="A0A150HFS9"/>
<reference evidence="4 5" key="1">
    <citation type="submission" date="2016-01" db="EMBL/GenBank/DDBJ databases">
        <title>Draft genome sequences of Microbacterium laevaniformans LCDC 91-0039 and the type strain of Microbacterium hominis LCDC 84-209.</title>
        <authorList>
            <person name="Bernier A.-M."/>
            <person name="Bernard K."/>
        </authorList>
    </citation>
    <scope>NUCLEOTIDE SEQUENCE [LARGE SCALE GENOMIC DNA]</scope>
    <source>
        <strain evidence="4 5">LCDC 91-0039</strain>
    </source>
</reference>
<evidence type="ECO:0008006" key="6">
    <source>
        <dbReference type="Google" id="ProtNLM"/>
    </source>
</evidence>
<keyword evidence="5" id="KW-1185">Reference proteome</keyword>
<proteinExistence type="predicted"/>
<sequence length="372" mass="39247">MPISTPRPMPRIRHALGAVLLVLAIGVFPFASGSAALADDATPPPGDVGVATRPAGPDGRPDNRARFSYTADPGQSVTDQVYVGNTGTERQDFTVVATDALNGPDGAFNLLPTAETPSGLGSWVTFENGQNRIQFSLEPQEVRLLTFAVAFPADATPGDHVGGIVASVVQEGQQVNLDRRVATAVFARVSGDLQPRLTLASFDATFQGDWWNLFGGTLKVLYTVNNPGNVALAANLTMSTATWFGIPAAGDQGGSTPVLLPGNSATYEFDINGVGQWGYLNPSARLQPFADTTDVSQQVLVTPVSRDTVVVALPWTLLIAAAVVTAIVLLLRWRRRRDEARAQEWIAYTEQQAAAAAEAKVRAVAAAAPADS</sequence>
<accession>A0A150HFS9</accession>
<evidence type="ECO:0000256" key="3">
    <source>
        <dbReference type="SAM" id="SignalP"/>
    </source>
</evidence>
<keyword evidence="3" id="KW-0732">Signal</keyword>
<evidence type="ECO:0000313" key="5">
    <source>
        <dbReference type="Proteomes" id="UP000075357"/>
    </source>
</evidence>
<keyword evidence="2" id="KW-1133">Transmembrane helix</keyword>